<accession>A0ABM8VW56</accession>
<sequence length="41" mass="4865">MYKKISGEQPEDQVFLDFYKSIESVTQEQNGPEVYTKCKNY</sequence>
<reference evidence="1 2" key="1">
    <citation type="submission" date="2021-06" db="EMBL/GenBank/DDBJ databases">
        <authorList>
            <person name="Kallberg Y."/>
            <person name="Tangrot J."/>
            <person name="Rosling A."/>
        </authorList>
    </citation>
    <scope>NUCLEOTIDE SEQUENCE [LARGE SCALE GENOMIC DNA]</scope>
    <source>
        <strain evidence="1 2">120-4 pot B 10/14</strain>
    </source>
</reference>
<protein>
    <submittedName>
        <fullName evidence="1">25633_t:CDS:1</fullName>
    </submittedName>
</protein>
<organism evidence="1 2">
    <name type="scientific">Gigaspora margarita</name>
    <dbReference type="NCBI Taxonomy" id="4874"/>
    <lineage>
        <taxon>Eukaryota</taxon>
        <taxon>Fungi</taxon>
        <taxon>Fungi incertae sedis</taxon>
        <taxon>Mucoromycota</taxon>
        <taxon>Glomeromycotina</taxon>
        <taxon>Glomeromycetes</taxon>
        <taxon>Diversisporales</taxon>
        <taxon>Gigasporaceae</taxon>
        <taxon>Gigaspora</taxon>
    </lineage>
</organism>
<name>A0ABM8VW56_GIGMA</name>
<dbReference type="EMBL" id="CAJVQB010000050">
    <property type="protein sequence ID" value="CAG8461436.1"/>
    <property type="molecule type" value="Genomic_DNA"/>
</dbReference>
<gene>
    <name evidence="1" type="ORF">GMARGA_LOCUS327</name>
</gene>
<evidence type="ECO:0000313" key="1">
    <source>
        <dbReference type="EMBL" id="CAG8461436.1"/>
    </source>
</evidence>
<proteinExistence type="predicted"/>
<keyword evidence="2" id="KW-1185">Reference proteome</keyword>
<evidence type="ECO:0000313" key="2">
    <source>
        <dbReference type="Proteomes" id="UP000789901"/>
    </source>
</evidence>
<comment type="caution">
    <text evidence="1">The sequence shown here is derived from an EMBL/GenBank/DDBJ whole genome shotgun (WGS) entry which is preliminary data.</text>
</comment>
<dbReference type="Proteomes" id="UP000789901">
    <property type="component" value="Unassembled WGS sequence"/>
</dbReference>